<dbReference type="RefSeq" id="WP_109624137.1">
    <property type="nucleotide sequence ID" value="NZ_CABJAT010000001.1"/>
</dbReference>
<feature type="transmembrane region" description="Helical" evidence="8">
    <location>
        <begin position="158"/>
        <end position="175"/>
    </location>
</feature>
<dbReference type="Proteomes" id="UP000245412">
    <property type="component" value="Unassembled WGS sequence"/>
</dbReference>
<organism evidence="9 10">
    <name type="scientific">Murimonas intestini</name>
    <dbReference type="NCBI Taxonomy" id="1337051"/>
    <lineage>
        <taxon>Bacteria</taxon>
        <taxon>Bacillati</taxon>
        <taxon>Bacillota</taxon>
        <taxon>Clostridia</taxon>
        <taxon>Lachnospirales</taxon>
        <taxon>Lachnospiraceae</taxon>
        <taxon>Murimonas</taxon>
    </lineage>
</organism>
<feature type="transmembrane region" description="Helical" evidence="8">
    <location>
        <begin position="363"/>
        <end position="383"/>
    </location>
</feature>
<keyword evidence="10" id="KW-1185">Reference proteome</keyword>
<feature type="transmembrane region" description="Helical" evidence="8">
    <location>
        <begin position="135"/>
        <end position="152"/>
    </location>
</feature>
<dbReference type="GO" id="GO:0009103">
    <property type="term" value="P:lipopolysaccharide biosynthetic process"/>
    <property type="evidence" value="ECO:0007669"/>
    <property type="project" value="UniProtKB-ARBA"/>
</dbReference>
<feature type="transmembrane region" description="Helical" evidence="8">
    <location>
        <begin position="12"/>
        <end position="32"/>
    </location>
</feature>
<evidence type="ECO:0000256" key="6">
    <source>
        <dbReference type="ARBA" id="ARBA00022989"/>
    </source>
</evidence>
<feature type="transmembrane region" description="Helical" evidence="8">
    <location>
        <begin position="395"/>
        <end position="415"/>
    </location>
</feature>
<evidence type="ECO:0000256" key="8">
    <source>
        <dbReference type="SAM" id="Phobius"/>
    </source>
</evidence>
<evidence type="ECO:0000256" key="5">
    <source>
        <dbReference type="ARBA" id="ARBA00022692"/>
    </source>
</evidence>
<sequence length="458" mass="52023">MKTKKADWMKKWSKELIFTGAVFLAMTLWAFFQPFDSAPDEAMRYQIPAFIFNYGKLPHGGDPLIRSAQWGLSYGFGPQLSYIIEALFMKVMSIISKRDGALIFAARMVSVCCGAGTVWMTILMSKKLFEKKYRMLFVSLIGLLPQFLYLASYVNNDIMALFGSSIIVYMWICGMESGWKYKHCIGLAAGIVICTLTYYNSYGFILCSIILFFASLSIQKTAPKEIAKRAALITVLVLALTGWYFIRNYIIYDGDILAMNIGSEYAEKFAVDSLKPSMRQTPYSSGQSIVEMFMGKSGWFAVSWRSFVGVFGYMAVYLPNWNYFFYAFIFWISAGSLLLKAWKKKAGIVKPVCREKSAAAKSRLFHAAMAVAAVIPFGLALYYSYFSDYQPQGRYLMPMLIPLMYFVTHGIRIVLEHFIKPEKTEAVIRIITVIMAFIAIYAYLGVLILTYWGSLNHI</sequence>
<evidence type="ECO:0000313" key="10">
    <source>
        <dbReference type="Proteomes" id="UP000245412"/>
    </source>
</evidence>
<dbReference type="PANTHER" id="PTHR33908">
    <property type="entry name" value="MANNOSYLTRANSFERASE YKCB-RELATED"/>
    <property type="match status" value="1"/>
</dbReference>
<comment type="caution">
    <text evidence="9">The sequence shown here is derived from an EMBL/GenBank/DDBJ whole genome shotgun (WGS) entry which is preliminary data.</text>
</comment>
<evidence type="ECO:0000256" key="4">
    <source>
        <dbReference type="ARBA" id="ARBA00022679"/>
    </source>
</evidence>
<name>A0AB73T8T8_9FIRM</name>
<keyword evidence="4" id="KW-0808">Transferase</keyword>
<keyword evidence="2" id="KW-1003">Cell membrane</keyword>
<evidence type="ECO:0000256" key="7">
    <source>
        <dbReference type="ARBA" id="ARBA00023136"/>
    </source>
</evidence>
<feature type="transmembrane region" description="Helical" evidence="8">
    <location>
        <begin position="101"/>
        <end position="123"/>
    </location>
</feature>
<keyword evidence="5 8" id="KW-0812">Transmembrane</keyword>
<accession>A0AB73T8T8</accession>
<protein>
    <submittedName>
        <fullName evidence="9">Dolichyl-phosphate-mannose-protein mannosyltransferase</fullName>
    </submittedName>
</protein>
<keyword evidence="3 9" id="KW-0328">Glycosyltransferase</keyword>
<evidence type="ECO:0000313" key="9">
    <source>
        <dbReference type="EMBL" id="PWJ78683.1"/>
    </source>
</evidence>
<feature type="transmembrane region" description="Helical" evidence="8">
    <location>
        <begin position="427"/>
        <end position="452"/>
    </location>
</feature>
<reference evidence="9 10" key="1">
    <citation type="submission" date="2018-05" db="EMBL/GenBank/DDBJ databases">
        <authorList>
            <person name="Goeker M."/>
            <person name="Huntemann M."/>
            <person name="Clum A."/>
            <person name="Pillay M."/>
            <person name="Palaniappan K."/>
            <person name="Varghese N."/>
            <person name="Mikhailova N."/>
            <person name="Stamatis D."/>
            <person name="Reddy T."/>
            <person name="Daum C."/>
            <person name="Shapiro N."/>
            <person name="Ivanova N."/>
            <person name="Kyrpides N."/>
            <person name="Woyke T."/>
        </authorList>
    </citation>
    <scope>NUCLEOTIDE SEQUENCE [LARGE SCALE GENOMIC DNA]</scope>
    <source>
        <strain evidence="9 10">DSM 26524</strain>
    </source>
</reference>
<dbReference type="GO" id="GO:0005886">
    <property type="term" value="C:plasma membrane"/>
    <property type="evidence" value="ECO:0007669"/>
    <property type="project" value="UniProtKB-SubCell"/>
</dbReference>
<dbReference type="GO" id="GO:0016763">
    <property type="term" value="F:pentosyltransferase activity"/>
    <property type="evidence" value="ECO:0007669"/>
    <property type="project" value="TreeGrafter"/>
</dbReference>
<proteinExistence type="predicted"/>
<evidence type="ECO:0000256" key="3">
    <source>
        <dbReference type="ARBA" id="ARBA00022676"/>
    </source>
</evidence>
<keyword evidence="6 8" id="KW-1133">Transmembrane helix</keyword>
<feature type="transmembrane region" description="Helical" evidence="8">
    <location>
        <begin position="226"/>
        <end position="246"/>
    </location>
</feature>
<dbReference type="PANTHER" id="PTHR33908:SF11">
    <property type="entry name" value="MEMBRANE PROTEIN"/>
    <property type="match status" value="1"/>
</dbReference>
<dbReference type="InterPro" id="IPR050297">
    <property type="entry name" value="LipidA_mod_glycosyltrf_83"/>
</dbReference>
<keyword evidence="7 8" id="KW-0472">Membrane</keyword>
<feature type="transmembrane region" description="Helical" evidence="8">
    <location>
        <begin position="187"/>
        <end position="214"/>
    </location>
</feature>
<feature type="transmembrane region" description="Helical" evidence="8">
    <location>
        <begin position="323"/>
        <end position="342"/>
    </location>
</feature>
<evidence type="ECO:0000256" key="2">
    <source>
        <dbReference type="ARBA" id="ARBA00022475"/>
    </source>
</evidence>
<gene>
    <name evidence="9" type="ORF">C7383_10151</name>
</gene>
<evidence type="ECO:0000256" key="1">
    <source>
        <dbReference type="ARBA" id="ARBA00004651"/>
    </source>
</evidence>
<comment type="subcellular location">
    <subcellularLocation>
        <location evidence="1">Cell membrane</location>
        <topology evidence="1">Multi-pass membrane protein</topology>
    </subcellularLocation>
</comment>
<dbReference type="EMBL" id="QGGY01000001">
    <property type="protein sequence ID" value="PWJ78683.1"/>
    <property type="molecule type" value="Genomic_DNA"/>
</dbReference>
<dbReference type="AlphaFoldDB" id="A0AB73T8T8"/>